<dbReference type="SUPFAM" id="SSF55797">
    <property type="entry name" value="PR-1-like"/>
    <property type="match status" value="1"/>
</dbReference>
<dbReference type="Pfam" id="PF00188">
    <property type="entry name" value="CAP"/>
    <property type="match status" value="1"/>
</dbReference>
<evidence type="ECO:0000313" key="4">
    <source>
        <dbReference type="Proteomes" id="UP000321595"/>
    </source>
</evidence>
<gene>
    <name evidence="3" type="ORF">FRD01_19440</name>
</gene>
<dbReference type="InterPro" id="IPR035940">
    <property type="entry name" value="CAP_sf"/>
</dbReference>
<feature type="region of interest" description="Disordered" evidence="1">
    <location>
        <begin position="188"/>
        <end position="208"/>
    </location>
</feature>
<dbReference type="CDD" id="cd05379">
    <property type="entry name" value="CAP_bacterial"/>
    <property type="match status" value="1"/>
</dbReference>
<dbReference type="AlphaFoldDB" id="A0A5B8XVY6"/>
<sequence>MRWLFLFTLLLVACGEDTKETPPPTEMDMGTDVAEEEMTVEPAPMCPEEGDIFCGGRCVNGQISMDHCGECNNRCIIGTSTCNSGECLCLAGGTMCQGRCYDTETDHDHCGGCGTKCAASESCVDSVCTFINDRAEVLGVLEFTNETRAERQDCGVHGMKNPVGPLQLNTELGIAAQAHADDMAENDFMAHEGSDGSSPSDRADRANYPGLVGENVARGYGSPSAVVDGWTESDGHCTNMMSGDYTELGVGYAVSDSGEKFWVQLFGFR</sequence>
<dbReference type="InterPro" id="IPR014044">
    <property type="entry name" value="CAP_dom"/>
</dbReference>
<dbReference type="PANTHER" id="PTHR31157:SF1">
    <property type="entry name" value="SCP DOMAIN-CONTAINING PROTEIN"/>
    <property type="match status" value="1"/>
</dbReference>
<proteinExistence type="predicted"/>
<reference evidence="3 4" key="1">
    <citation type="submission" date="2019-08" db="EMBL/GenBank/DDBJ databases">
        <authorList>
            <person name="Liang Q."/>
        </authorList>
    </citation>
    <scope>NUCLEOTIDE SEQUENCE [LARGE SCALE GENOMIC DNA]</scope>
    <source>
        <strain evidence="3 4">V1718</strain>
    </source>
</reference>
<dbReference type="KEGG" id="bbae:FRD01_19440"/>
<dbReference type="OrthoDB" id="68195at2"/>
<feature type="domain" description="SCP" evidence="2">
    <location>
        <begin position="142"/>
        <end position="266"/>
    </location>
</feature>
<evidence type="ECO:0000256" key="1">
    <source>
        <dbReference type="SAM" id="MobiDB-lite"/>
    </source>
</evidence>
<evidence type="ECO:0000259" key="2">
    <source>
        <dbReference type="Pfam" id="PF00188"/>
    </source>
</evidence>
<protein>
    <recommendedName>
        <fullName evidence="2">SCP domain-containing protein</fullName>
    </recommendedName>
</protein>
<dbReference type="EMBL" id="CP042467">
    <property type="protein sequence ID" value="QED29367.1"/>
    <property type="molecule type" value="Genomic_DNA"/>
</dbReference>
<accession>A0A5B8XVY6</accession>
<dbReference type="PANTHER" id="PTHR31157">
    <property type="entry name" value="SCP DOMAIN-CONTAINING PROTEIN"/>
    <property type="match status" value="1"/>
</dbReference>
<dbReference type="Gene3D" id="3.40.33.10">
    <property type="entry name" value="CAP"/>
    <property type="match status" value="1"/>
</dbReference>
<name>A0A5B8XVY6_9DELT</name>
<dbReference type="RefSeq" id="WP_146962600.1">
    <property type="nucleotide sequence ID" value="NZ_CP042467.1"/>
</dbReference>
<evidence type="ECO:0000313" key="3">
    <source>
        <dbReference type="EMBL" id="QED29367.1"/>
    </source>
</evidence>
<keyword evidence="4" id="KW-1185">Reference proteome</keyword>
<organism evidence="3 4">
    <name type="scientific">Microvenator marinus</name>
    <dbReference type="NCBI Taxonomy" id="2600177"/>
    <lineage>
        <taxon>Bacteria</taxon>
        <taxon>Deltaproteobacteria</taxon>
        <taxon>Bradymonadales</taxon>
        <taxon>Microvenatoraceae</taxon>
        <taxon>Microvenator</taxon>
    </lineage>
</organism>
<dbReference type="Proteomes" id="UP000321595">
    <property type="component" value="Chromosome"/>
</dbReference>